<dbReference type="GO" id="GO:0005524">
    <property type="term" value="F:ATP binding"/>
    <property type="evidence" value="ECO:0007669"/>
    <property type="project" value="UniProtKB-KW"/>
</dbReference>
<dbReference type="Pfam" id="PF00271">
    <property type="entry name" value="Helicase_C"/>
    <property type="match status" value="1"/>
</dbReference>
<gene>
    <name evidence="9" type="ORF">PhCBS80983_g03544</name>
</gene>
<dbReference type="AlphaFoldDB" id="A0A507E178"/>
<feature type="compositionally biased region" description="Low complexity" evidence="6">
    <location>
        <begin position="196"/>
        <end position="208"/>
    </location>
</feature>
<keyword evidence="5" id="KW-0067">ATP-binding</keyword>
<dbReference type="InterPro" id="IPR027417">
    <property type="entry name" value="P-loop_NTPase"/>
</dbReference>
<feature type="region of interest" description="Disordered" evidence="6">
    <location>
        <begin position="187"/>
        <end position="208"/>
    </location>
</feature>
<dbReference type="Pfam" id="PF00270">
    <property type="entry name" value="DEAD"/>
    <property type="match status" value="1"/>
</dbReference>
<protein>
    <recommendedName>
        <fullName evidence="1">RNA helicase</fullName>
        <ecNumber evidence="1">3.6.4.13</ecNumber>
    </recommendedName>
</protein>
<evidence type="ECO:0000313" key="9">
    <source>
        <dbReference type="EMBL" id="TPX57833.1"/>
    </source>
</evidence>
<dbReference type="InterPro" id="IPR011545">
    <property type="entry name" value="DEAD/DEAH_box_helicase_dom"/>
</dbReference>
<evidence type="ECO:0000256" key="5">
    <source>
        <dbReference type="ARBA" id="ARBA00022840"/>
    </source>
</evidence>
<dbReference type="PROSITE" id="PS51192">
    <property type="entry name" value="HELICASE_ATP_BIND_1"/>
    <property type="match status" value="1"/>
</dbReference>
<dbReference type="SUPFAM" id="SSF52540">
    <property type="entry name" value="P-loop containing nucleoside triphosphate hydrolases"/>
    <property type="match status" value="1"/>
</dbReference>
<feature type="region of interest" description="Disordered" evidence="6">
    <location>
        <begin position="61"/>
        <end position="93"/>
    </location>
</feature>
<feature type="compositionally biased region" description="Low complexity" evidence="6">
    <location>
        <begin position="460"/>
        <end position="471"/>
    </location>
</feature>
<dbReference type="SMART" id="SM00490">
    <property type="entry name" value="HELICc"/>
    <property type="match status" value="1"/>
</dbReference>
<feature type="region of interest" description="Disordered" evidence="6">
    <location>
        <begin position="453"/>
        <end position="497"/>
    </location>
</feature>
<dbReference type="GO" id="GO:0016787">
    <property type="term" value="F:hydrolase activity"/>
    <property type="evidence" value="ECO:0007669"/>
    <property type="project" value="UniProtKB-KW"/>
</dbReference>
<evidence type="ECO:0000259" key="8">
    <source>
        <dbReference type="PROSITE" id="PS51194"/>
    </source>
</evidence>
<feature type="compositionally biased region" description="Low complexity" evidence="6">
    <location>
        <begin position="573"/>
        <end position="582"/>
    </location>
</feature>
<dbReference type="Proteomes" id="UP000318582">
    <property type="component" value="Unassembled WGS sequence"/>
</dbReference>
<evidence type="ECO:0000256" key="4">
    <source>
        <dbReference type="ARBA" id="ARBA00022806"/>
    </source>
</evidence>
<dbReference type="GO" id="GO:0003723">
    <property type="term" value="F:RNA binding"/>
    <property type="evidence" value="ECO:0007669"/>
    <property type="project" value="TreeGrafter"/>
</dbReference>
<organism evidence="9 10">
    <name type="scientific">Powellomyces hirtus</name>
    <dbReference type="NCBI Taxonomy" id="109895"/>
    <lineage>
        <taxon>Eukaryota</taxon>
        <taxon>Fungi</taxon>
        <taxon>Fungi incertae sedis</taxon>
        <taxon>Chytridiomycota</taxon>
        <taxon>Chytridiomycota incertae sedis</taxon>
        <taxon>Chytridiomycetes</taxon>
        <taxon>Spizellomycetales</taxon>
        <taxon>Powellomycetaceae</taxon>
        <taxon>Powellomyces</taxon>
    </lineage>
</organism>
<keyword evidence="3" id="KW-0378">Hydrolase</keyword>
<dbReference type="GO" id="GO:0003724">
    <property type="term" value="F:RNA helicase activity"/>
    <property type="evidence" value="ECO:0007669"/>
    <property type="project" value="UniProtKB-EC"/>
</dbReference>
<feature type="compositionally biased region" description="Basic and acidic residues" evidence="6">
    <location>
        <begin position="74"/>
        <end position="83"/>
    </location>
</feature>
<keyword evidence="2" id="KW-0547">Nucleotide-binding</keyword>
<dbReference type="PANTHER" id="PTHR47963:SF8">
    <property type="entry name" value="ATP-DEPENDENT RNA HELICASE DEAD"/>
    <property type="match status" value="1"/>
</dbReference>
<dbReference type="EC" id="3.6.4.13" evidence="1"/>
<evidence type="ECO:0000313" key="10">
    <source>
        <dbReference type="Proteomes" id="UP000318582"/>
    </source>
</evidence>
<sequence length="714" mass="77033">MLSKRLLPCHAALRPRSFAQTELFAPWGACAWVKPCSANASLSSIRSPQRAILTLTADRRAGKSGSGALTPAEWAERKRHDRELDDDTRDPSLTVGESVEEKVNVGSKTGLLDEDLTFGKLGVPPAIERALQDVFGATVPSESQRALLPAALSHTDVFLKDVTGSGKSLGLVTAVLSKPHPVLHVEVPATKKGSRSADGSSTSSSSRATKLHTERYLTTLIMVPTRELAVQLTTWIRDLSPKVLSEDHAKLVQCVINGVEEDVQYDLLKSCTPRILIGTPVRLLALYNRRAFDASRLQLLVLDEVDRLVTAQDRYATVTSRFKKAVHPLAGELLLDKLVKDRKAAMKGAMQPLGGSKPGGGRVAIKQVRLPPSVKRMQVIACSATLNNPLRRQLAHFKSYMNDPVMLDMKGTTKSPDTLTHRCIVFDRHGNAHSLQQPDTDFASISSSTHFSPKSSILRSSSASPQTVSSQSPPPPSPSSSPSSSSSSHASSRGAAPYEHALADASEEILQYVARICHTEKVQRGLVFVHSSVSQTDVTDQLTSLGLRAAKLMNFVDYEGHTIGGGAVSDKQSSSSLASTTTGAPIPSKLSQSSDNLETTVVGPDGGVRPSGDVYDPYDIPSNSHELPRPFASFQSGRRNIVVMNEYEARGLDLPDVSHVFILGPPSSPASYVHMAGRAGRYGKPGHAITLIGGSRYEQRVLSLYHLLRIKLQQ</sequence>
<feature type="domain" description="Helicase C-terminal" evidence="8">
    <location>
        <begin position="508"/>
        <end position="714"/>
    </location>
</feature>
<evidence type="ECO:0000256" key="2">
    <source>
        <dbReference type="ARBA" id="ARBA00022741"/>
    </source>
</evidence>
<dbReference type="Gene3D" id="3.40.50.300">
    <property type="entry name" value="P-loop containing nucleotide triphosphate hydrolases"/>
    <property type="match status" value="2"/>
</dbReference>
<dbReference type="PANTHER" id="PTHR47963">
    <property type="entry name" value="DEAD-BOX ATP-DEPENDENT RNA HELICASE 47, MITOCHONDRIAL"/>
    <property type="match status" value="1"/>
</dbReference>
<dbReference type="InterPro" id="IPR014001">
    <property type="entry name" value="Helicase_ATP-bd"/>
</dbReference>
<evidence type="ECO:0000256" key="1">
    <source>
        <dbReference type="ARBA" id="ARBA00012552"/>
    </source>
</evidence>
<proteinExistence type="predicted"/>
<evidence type="ECO:0000256" key="3">
    <source>
        <dbReference type="ARBA" id="ARBA00022801"/>
    </source>
</evidence>
<comment type="caution">
    <text evidence="9">The sequence shown here is derived from an EMBL/GenBank/DDBJ whole genome shotgun (WGS) entry which is preliminary data.</text>
</comment>
<dbReference type="STRING" id="109895.A0A507E178"/>
<dbReference type="InterPro" id="IPR001650">
    <property type="entry name" value="Helicase_C-like"/>
</dbReference>
<evidence type="ECO:0000256" key="6">
    <source>
        <dbReference type="SAM" id="MobiDB-lite"/>
    </source>
</evidence>
<dbReference type="EMBL" id="QEAQ01000046">
    <property type="protein sequence ID" value="TPX57833.1"/>
    <property type="molecule type" value="Genomic_DNA"/>
</dbReference>
<dbReference type="PROSITE" id="PS51194">
    <property type="entry name" value="HELICASE_CTER"/>
    <property type="match status" value="1"/>
</dbReference>
<dbReference type="SMART" id="SM00487">
    <property type="entry name" value="DEXDc"/>
    <property type="match status" value="1"/>
</dbReference>
<feature type="domain" description="Helicase ATP-binding" evidence="7">
    <location>
        <begin position="148"/>
        <end position="404"/>
    </location>
</feature>
<accession>A0A507E178</accession>
<feature type="compositionally biased region" description="Low complexity" evidence="6">
    <location>
        <begin position="480"/>
        <end position="492"/>
    </location>
</feature>
<evidence type="ECO:0000259" key="7">
    <source>
        <dbReference type="PROSITE" id="PS51192"/>
    </source>
</evidence>
<dbReference type="InterPro" id="IPR050547">
    <property type="entry name" value="DEAD_box_RNA_helicases"/>
</dbReference>
<feature type="region of interest" description="Disordered" evidence="6">
    <location>
        <begin position="565"/>
        <end position="613"/>
    </location>
</feature>
<keyword evidence="10" id="KW-1185">Reference proteome</keyword>
<name>A0A507E178_9FUNG</name>
<keyword evidence="4" id="KW-0347">Helicase</keyword>
<reference evidence="9 10" key="1">
    <citation type="journal article" date="2019" name="Sci. Rep.">
        <title>Comparative genomics of chytrid fungi reveal insights into the obligate biotrophic and pathogenic lifestyle of Synchytrium endobioticum.</title>
        <authorList>
            <person name="van de Vossenberg B.T.L.H."/>
            <person name="Warris S."/>
            <person name="Nguyen H.D.T."/>
            <person name="van Gent-Pelzer M.P.E."/>
            <person name="Joly D.L."/>
            <person name="van de Geest H.C."/>
            <person name="Bonants P.J.M."/>
            <person name="Smith D.S."/>
            <person name="Levesque C.A."/>
            <person name="van der Lee T.A.J."/>
        </authorList>
    </citation>
    <scope>NUCLEOTIDE SEQUENCE [LARGE SCALE GENOMIC DNA]</scope>
    <source>
        <strain evidence="9 10">CBS 809.83</strain>
    </source>
</reference>
<feature type="compositionally biased region" description="Polar residues" evidence="6">
    <location>
        <begin position="589"/>
        <end position="599"/>
    </location>
</feature>